<dbReference type="EMBL" id="BGZK01001677">
    <property type="protein sequence ID" value="GBP84404.1"/>
    <property type="molecule type" value="Genomic_DNA"/>
</dbReference>
<accession>A0A4C1ZB95</accession>
<reference evidence="1 2" key="1">
    <citation type="journal article" date="2019" name="Commun. Biol.">
        <title>The bagworm genome reveals a unique fibroin gene that provides high tensile strength.</title>
        <authorList>
            <person name="Kono N."/>
            <person name="Nakamura H."/>
            <person name="Ohtoshi R."/>
            <person name="Tomita M."/>
            <person name="Numata K."/>
            <person name="Arakawa K."/>
        </authorList>
    </citation>
    <scope>NUCLEOTIDE SEQUENCE [LARGE SCALE GENOMIC DNA]</scope>
</reference>
<name>A0A4C1ZB95_EUMVA</name>
<sequence length="69" mass="7728">MKPNTPHSAYHVAQPSVRLTCHLVDNHNPSQGKMEATKSTPWTEVQRLLKCTPQQQGNQKSDPHQLAIS</sequence>
<dbReference type="Proteomes" id="UP000299102">
    <property type="component" value="Unassembled WGS sequence"/>
</dbReference>
<protein>
    <submittedName>
        <fullName evidence="1">Uncharacterized protein</fullName>
    </submittedName>
</protein>
<organism evidence="1 2">
    <name type="scientific">Eumeta variegata</name>
    <name type="common">Bagworm moth</name>
    <name type="synonym">Eumeta japonica</name>
    <dbReference type="NCBI Taxonomy" id="151549"/>
    <lineage>
        <taxon>Eukaryota</taxon>
        <taxon>Metazoa</taxon>
        <taxon>Ecdysozoa</taxon>
        <taxon>Arthropoda</taxon>
        <taxon>Hexapoda</taxon>
        <taxon>Insecta</taxon>
        <taxon>Pterygota</taxon>
        <taxon>Neoptera</taxon>
        <taxon>Endopterygota</taxon>
        <taxon>Lepidoptera</taxon>
        <taxon>Glossata</taxon>
        <taxon>Ditrysia</taxon>
        <taxon>Tineoidea</taxon>
        <taxon>Psychidae</taxon>
        <taxon>Oiketicinae</taxon>
        <taxon>Eumeta</taxon>
    </lineage>
</organism>
<dbReference type="AlphaFoldDB" id="A0A4C1ZB95"/>
<evidence type="ECO:0000313" key="2">
    <source>
        <dbReference type="Proteomes" id="UP000299102"/>
    </source>
</evidence>
<proteinExistence type="predicted"/>
<gene>
    <name evidence="1" type="ORF">EVAR_47791_1</name>
</gene>
<keyword evidence="2" id="KW-1185">Reference proteome</keyword>
<comment type="caution">
    <text evidence="1">The sequence shown here is derived from an EMBL/GenBank/DDBJ whole genome shotgun (WGS) entry which is preliminary data.</text>
</comment>
<evidence type="ECO:0000313" key="1">
    <source>
        <dbReference type="EMBL" id="GBP84404.1"/>
    </source>
</evidence>